<dbReference type="AlphaFoldDB" id="A0A1H8SVH6"/>
<dbReference type="PROSITE" id="PS01124">
    <property type="entry name" value="HTH_ARAC_FAMILY_2"/>
    <property type="match status" value="1"/>
</dbReference>
<keyword evidence="1" id="KW-0805">Transcription regulation</keyword>
<evidence type="ECO:0000259" key="5">
    <source>
        <dbReference type="PROSITE" id="PS01124"/>
    </source>
</evidence>
<name>A0A1H8SVH6_9PSEU</name>
<protein>
    <submittedName>
        <fullName evidence="6">AraC-type DNA-binding protein</fullName>
    </submittedName>
</protein>
<feature type="domain" description="HTH araC/xylS-type" evidence="5">
    <location>
        <begin position="277"/>
        <end position="376"/>
    </location>
</feature>
<dbReference type="EMBL" id="FOEF01000002">
    <property type="protein sequence ID" value="SEO82979.1"/>
    <property type="molecule type" value="Genomic_DNA"/>
</dbReference>
<dbReference type="InterPro" id="IPR032783">
    <property type="entry name" value="AraC_lig"/>
</dbReference>
<dbReference type="InterPro" id="IPR018060">
    <property type="entry name" value="HTH_AraC"/>
</dbReference>
<dbReference type="GO" id="GO:0043565">
    <property type="term" value="F:sequence-specific DNA binding"/>
    <property type="evidence" value="ECO:0007669"/>
    <property type="project" value="InterPro"/>
</dbReference>
<evidence type="ECO:0000313" key="6">
    <source>
        <dbReference type="EMBL" id="SEO82979.1"/>
    </source>
</evidence>
<evidence type="ECO:0000313" key="7">
    <source>
        <dbReference type="Proteomes" id="UP000198582"/>
    </source>
</evidence>
<sequence length="379" mass="39757">MVGMDPLAALLDGPRAHGAFLLRSVLRPPWSLRIEDRAPLTLVALVTGDAWIVPDHGTPSRLVAGDVAIVRGPEPYLFADDPATPPQAVILPGQECRTPDGGHLTDLVDTGVRTWGSPADGKARDAAGAGTSARATAEASPQTSGGTSAETNTGTGAQASGGTSGETNTRTSGEATRTDGGTNPETVLLTGTYPAVGEVSRRLLAALPHVLVVRADEWDSPLVPLLAEEIGRDVPGQEAVLDRLLDLLLIAALRTWFARPDAAAPAWYRAHEDAVVGQALRLLQDRPDRPWTVAALAAGTGVSRAALARRFTGTVGEPPMAYLAAWRLALAADLLRQQPDTTIGAIARQVGYGSSFALSAAFKREYGRSPQQYRARVPA</sequence>
<evidence type="ECO:0000256" key="4">
    <source>
        <dbReference type="SAM" id="MobiDB-lite"/>
    </source>
</evidence>
<dbReference type="InterPro" id="IPR050204">
    <property type="entry name" value="AraC_XylS_family_regulators"/>
</dbReference>
<dbReference type="GO" id="GO:0003700">
    <property type="term" value="F:DNA-binding transcription factor activity"/>
    <property type="evidence" value="ECO:0007669"/>
    <property type="project" value="InterPro"/>
</dbReference>
<feature type="compositionally biased region" description="Low complexity" evidence="4">
    <location>
        <begin position="151"/>
        <end position="167"/>
    </location>
</feature>
<dbReference type="Gene3D" id="1.10.10.60">
    <property type="entry name" value="Homeodomain-like"/>
    <property type="match status" value="2"/>
</dbReference>
<organism evidence="6 7">
    <name type="scientific">Amycolatopsis saalfeldensis</name>
    <dbReference type="NCBI Taxonomy" id="394193"/>
    <lineage>
        <taxon>Bacteria</taxon>
        <taxon>Bacillati</taxon>
        <taxon>Actinomycetota</taxon>
        <taxon>Actinomycetes</taxon>
        <taxon>Pseudonocardiales</taxon>
        <taxon>Pseudonocardiaceae</taxon>
        <taxon>Amycolatopsis</taxon>
    </lineage>
</organism>
<keyword evidence="7" id="KW-1185">Reference proteome</keyword>
<evidence type="ECO:0000256" key="3">
    <source>
        <dbReference type="ARBA" id="ARBA00023163"/>
    </source>
</evidence>
<dbReference type="STRING" id="394193.SAMN04489732_102314"/>
<proteinExistence type="predicted"/>
<feature type="compositionally biased region" description="Polar residues" evidence="4">
    <location>
        <begin position="141"/>
        <end position="150"/>
    </location>
</feature>
<accession>A0A1H8SVH6</accession>
<dbReference type="PANTHER" id="PTHR46796">
    <property type="entry name" value="HTH-TYPE TRANSCRIPTIONAL ACTIVATOR RHAS-RELATED"/>
    <property type="match status" value="1"/>
</dbReference>
<reference evidence="6 7" key="1">
    <citation type="submission" date="2016-10" db="EMBL/GenBank/DDBJ databases">
        <authorList>
            <person name="de Groot N.N."/>
        </authorList>
    </citation>
    <scope>NUCLEOTIDE SEQUENCE [LARGE SCALE GENOMIC DNA]</scope>
    <source>
        <strain evidence="6 7">DSM 44993</strain>
    </source>
</reference>
<dbReference type="Pfam" id="PF12852">
    <property type="entry name" value="Cupin_6"/>
    <property type="match status" value="2"/>
</dbReference>
<evidence type="ECO:0000256" key="2">
    <source>
        <dbReference type="ARBA" id="ARBA00023125"/>
    </source>
</evidence>
<evidence type="ECO:0000256" key="1">
    <source>
        <dbReference type="ARBA" id="ARBA00023015"/>
    </source>
</evidence>
<feature type="region of interest" description="Disordered" evidence="4">
    <location>
        <begin position="111"/>
        <end position="188"/>
    </location>
</feature>
<feature type="compositionally biased region" description="Polar residues" evidence="4">
    <location>
        <begin position="168"/>
        <end position="185"/>
    </location>
</feature>
<keyword evidence="3" id="KW-0804">Transcription</keyword>
<dbReference type="InterPro" id="IPR018062">
    <property type="entry name" value="HTH_AraC-typ_CS"/>
</dbReference>
<dbReference type="InterPro" id="IPR009057">
    <property type="entry name" value="Homeodomain-like_sf"/>
</dbReference>
<dbReference type="Pfam" id="PF12833">
    <property type="entry name" value="HTH_18"/>
    <property type="match status" value="1"/>
</dbReference>
<dbReference type="PANTHER" id="PTHR46796:SF13">
    <property type="entry name" value="HTH-TYPE TRANSCRIPTIONAL ACTIVATOR RHAS"/>
    <property type="match status" value="1"/>
</dbReference>
<dbReference type="PROSITE" id="PS00041">
    <property type="entry name" value="HTH_ARAC_FAMILY_1"/>
    <property type="match status" value="1"/>
</dbReference>
<feature type="compositionally biased region" description="Low complexity" evidence="4">
    <location>
        <begin position="126"/>
        <end position="140"/>
    </location>
</feature>
<dbReference type="Proteomes" id="UP000198582">
    <property type="component" value="Unassembled WGS sequence"/>
</dbReference>
<dbReference type="SUPFAM" id="SSF46689">
    <property type="entry name" value="Homeodomain-like"/>
    <property type="match status" value="2"/>
</dbReference>
<keyword evidence="2 6" id="KW-0238">DNA-binding</keyword>
<gene>
    <name evidence="6" type="ORF">SAMN04489732_102314</name>
</gene>
<dbReference type="SMART" id="SM00342">
    <property type="entry name" value="HTH_ARAC"/>
    <property type="match status" value="1"/>
</dbReference>